<name>A0A0G1YFZ3_9BACT</name>
<reference evidence="3 4" key="1">
    <citation type="journal article" date="2015" name="Nature">
        <title>rRNA introns, odd ribosomes, and small enigmatic genomes across a large radiation of phyla.</title>
        <authorList>
            <person name="Brown C.T."/>
            <person name="Hug L.A."/>
            <person name="Thomas B.C."/>
            <person name="Sharon I."/>
            <person name="Castelle C.J."/>
            <person name="Singh A."/>
            <person name="Wilkins M.J."/>
            <person name="Williams K.H."/>
            <person name="Banfield J.F."/>
        </authorList>
    </citation>
    <scope>NUCLEOTIDE SEQUENCE [LARGE SCALE GENOMIC DNA]</scope>
</reference>
<evidence type="ECO:0000313" key="3">
    <source>
        <dbReference type="EMBL" id="KKW05329.1"/>
    </source>
</evidence>
<keyword evidence="2" id="KW-0472">Membrane</keyword>
<dbReference type="EMBL" id="LCPV01000065">
    <property type="protein sequence ID" value="KKW05329.1"/>
    <property type="molecule type" value="Genomic_DNA"/>
</dbReference>
<evidence type="ECO:0000256" key="2">
    <source>
        <dbReference type="SAM" id="Phobius"/>
    </source>
</evidence>
<keyword evidence="2" id="KW-0812">Transmembrane</keyword>
<evidence type="ECO:0000313" key="4">
    <source>
        <dbReference type="Proteomes" id="UP000034589"/>
    </source>
</evidence>
<comment type="caution">
    <text evidence="3">The sequence shown here is derived from an EMBL/GenBank/DDBJ whole genome shotgun (WGS) entry which is preliminary data.</text>
</comment>
<gene>
    <name evidence="3" type="ORF">UY39_C0065G0005</name>
</gene>
<feature type="region of interest" description="Disordered" evidence="1">
    <location>
        <begin position="87"/>
        <end position="118"/>
    </location>
</feature>
<evidence type="ECO:0000256" key="1">
    <source>
        <dbReference type="SAM" id="MobiDB-lite"/>
    </source>
</evidence>
<keyword evidence="2" id="KW-1133">Transmembrane helix</keyword>
<organism evidence="3 4">
    <name type="scientific">Candidatus Kaiserbacteria bacterium GW2011_GWC2_49_12</name>
    <dbReference type="NCBI Taxonomy" id="1618675"/>
    <lineage>
        <taxon>Bacteria</taxon>
        <taxon>Candidatus Kaiseribacteriota</taxon>
    </lineage>
</organism>
<feature type="transmembrane region" description="Helical" evidence="2">
    <location>
        <begin position="6"/>
        <end position="27"/>
    </location>
</feature>
<accession>A0A0G1YFZ3</accession>
<sequence>MTSLFSRNTLLVVAVGIALLIGLWYMFSGDKPKGALLTTTSVSGTESIAEIGIVETLLTLRAVSLSGTIFSDPAFGALRDFGTQIIPEPVGRPNPFAPRGVGDSSTTDKNTLLPDSTP</sequence>
<protein>
    <submittedName>
        <fullName evidence="3">Uncharacterized protein</fullName>
    </submittedName>
</protein>
<dbReference type="Proteomes" id="UP000034589">
    <property type="component" value="Unassembled WGS sequence"/>
</dbReference>
<dbReference type="AlphaFoldDB" id="A0A0G1YFZ3"/>
<proteinExistence type="predicted"/>
<feature type="compositionally biased region" description="Polar residues" evidence="1">
    <location>
        <begin position="103"/>
        <end position="118"/>
    </location>
</feature>